<dbReference type="GO" id="GO:0005819">
    <property type="term" value="C:spindle"/>
    <property type="evidence" value="ECO:0007669"/>
    <property type="project" value="TreeGrafter"/>
</dbReference>
<dbReference type="GO" id="GO:0051298">
    <property type="term" value="P:centrosome duplication"/>
    <property type="evidence" value="ECO:0007669"/>
    <property type="project" value="TreeGrafter"/>
</dbReference>
<dbReference type="Gene3D" id="1.25.40.990">
    <property type="match status" value="1"/>
</dbReference>
<dbReference type="Proteomes" id="UP000001819">
    <property type="component" value="Chromosome X"/>
</dbReference>
<organism evidence="2 3">
    <name type="scientific">Drosophila pseudoobscura pseudoobscura</name>
    <name type="common">Fruit fly</name>
    <dbReference type="NCBI Taxonomy" id="46245"/>
    <lineage>
        <taxon>Eukaryota</taxon>
        <taxon>Metazoa</taxon>
        <taxon>Ecdysozoa</taxon>
        <taxon>Arthropoda</taxon>
        <taxon>Hexapoda</taxon>
        <taxon>Insecta</taxon>
        <taxon>Pterygota</taxon>
        <taxon>Neoptera</taxon>
        <taxon>Endopterygota</taxon>
        <taxon>Diptera</taxon>
        <taxon>Brachycera</taxon>
        <taxon>Muscomorpha</taxon>
        <taxon>Ephydroidea</taxon>
        <taxon>Drosophilidae</taxon>
        <taxon>Drosophila</taxon>
        <taxon>Sophophora</taxon>
    </lineage>
</organism>
<dbReference type="HOGENOM" id="CLU_047746_0_1_1"/>
<name>Q29EF1_DROPS</name>
<dbReference type="GeneID" id="4812220"/>
<sequence length="390" mass="45713">MRSPLEKCDFLQMAKIQGTCNEFCPNAEMKMRVRERMLHFFELKNGQKNVPGILVKEFTRSAADVKMPKGEDMRTMECLTRTVEYLLKEIVMDNRMPYRMAYDFIFDRLRAVRREIVIQMFDAQQTAKLLEPIVMFLAYSRYRLCDEPIELFDAKICDQHLQDCLTGVLRCYKTLDEDESKSRHTIRDIQRRCFIESVYQVFNLGCPESMERALTLPDHVRQDPTFKICFQMSLFYHQGNLYRVLMGLPKLPHILCALAATKLQTMRRRVLQMFTHAYNKQFDVPGSYLLRVMLIDTPEHLKQQCGHYGLEVSKEFERVPVLCSRSIVQTPRQTKVLHIPGAGSVPKAVRFNKSDFINSAETIKEQHEPFVDSKLKLVYLPEVLLLKKFV</sequence>
<dbReference type="PANTHER" id="PTHR12436:SF38">
    <property type="entry name" value="SAC3 DOMAIN-CONTAINING PROTEIN 1"/>
    <property type="match status" value="1"/>
</dbReference>
<dbReference type="RefSeq" id="XP_001352612.3">
    <property type="nucleotide sequence ID" value="XM_001352576.4"/>
</dbReference>
<dbReference type="STRING" id="46245.Q29EF1"/>
<dbReference type="GO" id="GO:0005634">
    <property type="term" value="C:nucleus"/>
    <property type="evidence" value="ECO:0007669"/>
    <property type="project" value="TreeGrafter"/>
</dbReference>
<dbReference type="GO" id="GO:0051225">
    <property type="term" value="P:spindle assembly"/>
    <property type="evidence" value="ECO:0007669"/>
    <property type="project" value="TreeGrafter"/>
</dbReference>
<keyword evidence="2" id="KW-1185">Reference proteome</keyword>
<accession>Q29EF1</accession>
<dbReference type="SMR" id="Q29EF1"/>
<accession>A0A6I8UAV8</accession>
<dbReference type="Pfam" id="PF03399">
    <property type="entry name" value="SAC3_GANP"/>
    <property type="match status" value="1"/>
</dbReference>
<dbReference type="FunCoup" id="Q29EF1">
    <property type="interactions" value="80"/>
</dbReference>
<feature type="domain" description="SAC3/GANP/THP3 conserved" evidence="1">
    <location>
        <begin position="23"/>
        <end position="313"/>
    </location>
</feature>
<dbReference type="PANTHER" id="PTHR12436">
    <property type="entry name" value="80 KDA MCM3-ASSOCIATED PROTEIN"/>
    <property type="match status" value="1"/>
</dbReference>
<protein>
    <submittedName>
        <fullName evidence="3">SAC3 domain-containing protein 1</fullName>
    </submittedName>
</protein>
<dbReference type="InterPro" id="IPR045107">
    <property type="entry name" value="SAC3/GANP/THP3"/>
</dbReference>
<proteinExistence type="predicted"/>
<evidence type="ECO:0000259" key="1">
    <source>
        <dbReference type="Pfam" id="PF03399"/>
    </source>
</evidence>
<reference evidence="3" key="1">
    <citation type="submission" date="2025-08" db="UniProtKB">
        <authorList>
            <consortium name="RefSeq"/>
        </authorList>
    </citation>
    <scope>IDENTIFICATION</scope>
    <source>
        <strain evidence="3">MV-25-SWS-2005</strain>
        <tissue evidence="3">Whole body</tissue>
    </source>
</reference>
<dbReference type="ExpressionAtlas" id="Q29EF1">
    <property type="expression patterns" value="baseline"/>
</dbReference>
<dbReference type="AlphaFoldDB" id="Q29EF1"/>
<dbReference type="Bgee" id="FBgn0077464">
    <property type="expression patterns" value="Expressed in insect adult head and 2 other cell types or tissues"/>
</dbReference>
<dbReference type="GO" id="GO:0005813">
    <property type="term" value="C:centrosome"/>
    <property type="evidence" value="ECO:0007669"/>
    <property type="project" value="TreeGrafter"/>
</dbReference>
<dbReference type="InParanoid" id="Q29EF1"/>
<evidence type="ECO:0000313" key="3">
    <source>
        <dbReference type="RefSeq" id="XP_001352612.3"/>
    </source>
</evidence>
<dbReference type="eggNOG" id="KOG1860">
    <property type="taxonomic scope" value="Eukaryota"/>
</dbReference>
<evidence type="ECO:0000313" key="2">
    <source>
        <dbReference type="Proteomes" id="UP000001819"/>
    </source>
</evidence>
<gene>
    <name evidence="3" type="primary">LOC4812220</name>
</gene>
<dbReference type="InterPro" id="IPR005062">
    <property type="entry name" value="SAC3/GANP/THP3_conserved"/>
</dbReference>
<dbReference type="KEGG" id="dpo:4812220"/>